<dbReference type="Pfam" id="PF03466">
    <property type="entry name" value="LysR_substrate"/>
    <property type="match status" value="1"/>
</dbReference>
<dbReference type="EMBL" id="WNDS01000003">
    <property type="protein sequence ID" value="KAF1014903.1"/>
    <property type="molecule type" value="Genomic_DNA"/>
</dbReference>
<dbReference type="Gene3D" id="3.40.190.290">
    <property type="match status" value="1"/>
</dbReference>
<comment type="caution">
    <text evidence="3">The sequence shown here is derived from an EMBL/GenBank/DDBJ whole genome shotgun (WGS) entry which is preliminary data.</text>
</comment>
<organism evidence="3 4">
    <name type="scientific">Stenotrophomonas maltophilia</name>
    <name type="common">Pseudomonas maltophilia</name>
    <name type="synonym">Xanthomonas maltophilia</name>
    <dbReference type="NCBI Taxonomy" id="40324"/>
    <lineage>
        <taxon>Bacteria</taxon>
        <taxon>Pseudomonadati</taxon>
        <taxon>Pseudomonadota</taxon>
        <taxon>Gammaproteobacteria</taxon>
        <taxon>Lysobacterales</taxon>
        <taxon>Lysobacteraceae</taxon>
        <taxon>Stenotrophomonas</taxon>
        <taxon>Stenotrophomonas maltophilia group</taxon>
    </lineage>
</organism>
<dbReference type="GO" id="GO:0006351">
    <property type="term" value="P:DNA-templated transcription"/>
    <property type="evidence" value="ECO:0007669"/>
    <property type="project" value="TreeGrafter"/>
</dbReference>
<dbReference type="PANTHER" id="PTHR30537">
    <property type="entry name" value="HTH-TYPE TRANSCRIPTIONAL REGULATOR"/>
    <property type="match status" value="1"/>
</dbReference>
<dbReference type="Proteomes" id="UP000487117">
    <property type="component" value="Unassembled WGS sequence"/>
</dbReference>
<feature type="domain" description="LysR substrate-binding" evidence="2">
    <location>
        <begin position="2"/>
        <end position="202"/>
    </location>
</feature>
<dbReference type="GO" id="GO:0043565">
    <property type="term" value="F:sequence-specific DNA binding"/>
    <property type="evidence" value="ECO:0007669"/>
    <property type="project" value="TreeGrafter"/>
</dbReference>
<reference evidence="4" key="1">
    <citation type="journal article" date="2020" name="MBio">
        <title>Horizontal gene transfer to a defensive symbiont with a reduced genome amongst a multipartite beetle microbiome.</title>
        <authorList>
            <person name="Waterworth S.C."/>
            <person name="Florez L.V."/>
            <person name="Rees E.R."/>
            <person name="Hertweck C."/>
            <person name="Kaltenpoth M."/>
            <person name="Kwan J.C."/>
        </authorList>
    </citation>
    <scope>NUCLEOTIDE SEQUENCE [LARGE SCALE GENOMIC DNA]</scope>
</reference>
<sequence length="215" mass="23167">MRGLVKIEMPSPVGILPVVPALPDFVARYPDIVLDVRCSERVVDLVQEGVDCAIRGGHIADQDLVCRAIGLMRFTLCAAPSYLDAAPPLQSPADIACHRHLGFRFPATDRRYVPVLTRGDEQFALDPVPAMYFNSGSASAAVVVAGLGVTFLPKAEAEPHVQAGRLVEVLPDWQMGSMPMSFVYPPTRALSARVRAVADWVTGLMAANPVWAPPP</sequence>
<comment type="similarity">
    <text evidence="1">Belongs to the LysR transcriptional regulatory family.</text>
</comment>
<dbReference type="InterPro" id="IPR005119">
    <property type="entry name" value="LysR_subst-bd"/>
</dbReference>
<name>A0A7V8FG64_STEMA</name>
<dbReference type="SUPFAM" id="SSF53850">
    <property type="entry name" value="Periplasmic binding protein-like II"/>
    <property type="match status" value="1"/>
</dbReference>
<dbReference type="AlphaFoldDB" id="A0A7V8FG64"/>
<gene>
    <name evidence="3" type="primary">dmlR_17</name>
    <name evidence="3" type="ORF">GAK31_02390</name>
</gene>
<protein>
    <submittedName>
        <fullName evidence="3">HTH-type transcriptional regulator DmlR</fullName>
    </submittedName>
</protein>
<evidence type="ECO:0000259" key="2">
    <source>
        <dbReference type="Pfam" id="PF03466"/>
    </source>
</evidence>
<dbReference type="InterPro" id="IPR058163">
    <property type="entry name" value="LysR-type_TF_proteobact-type"/>
</dbReference>
<dbReference type="PANTHER" id="PTHR30537:SF17">
    <property type="entry name" value="LYSR-FAMILY REGULATORY PROTEIN"/>
    <property type="match status" value="1"/>
</dbReference>
<accession>A0A7V8FG64</accession>
<evidence type="ECO:0000256" key="1">
    <source>
        <dbReference type="ARBA" id="ARBA00009437"/>
    </source>
</evidence>
<proteinExistence type="inferred from homology"/>
<evidence type="ECO:0000313" key="3">
    <source>
        <dbReference type="EMBL" id="KAF1014903.1"/>
    </source>
</evidence>
<evidence type="ECO:0000313" key="4">
    <source>
        <dbReference type="Proteomes" id="UP000487117"/>
    </source>
</evidence>
<dbReference type="GO" id="GO:0003700">
    <property type="term" value="F:DNA-binding transcription factor activity"/>
    <property type="evidence" value="ECO:0007669"/>
    <property type="project" value="TreeGrafter"/>
</dbReference>